<dbReference type="SUPFAM" id="SSF54292">
    <property type="entry name" value="2Fe-2S ferredoxin-like"/>
    <property type="match status" value="1"/>
</dbReference>
<dbReference type="RefSeq" id="WP_093288767.1">
    <property type="nucleotide sequence ID" value="NZ_FOFS01000013.1"/>
</dbReference>
<dbReference type="InterPro" id="IPR001433">
    <property type="entry name" value="OxRdtase_FAD/NAD-bd"/>
</dbReference>
<dbReference type="Gene3D" id="3.40.50.80">
    <property type="entry name" value="Nucleotide-binding domain of ferredoxin-NADP reductase (FNR) module"/>
    <property type="match status" value="1"/>
</dbReference>
<dbReference type="InterPro" id="IPR039261">
    <property type="entry name" value="FNR_nucleotide-bd"/>
</dbReference>
<evidence type="ECO:0000256" key="1">
    <source>
        <dbReference type="ARBA" id="ARBA00034078"/>
    </source>
</evidence>
<dbReference type="AlphaFoldDB" id="A0A1H9KLU1"/>
<dbReference type="GO" id="GO:0051536">
    <property type="term" value="F:iron-sulfur cluster binding"/>
    <property type="evidence" value="ECO:0007669"/>
    <property type="project" value="InterPro"/>
</dbReference>
<dbReference type="GO" id="GO:0016491">
    <property type="term" value="F:oxidoreductase activity"/>
    <property type="evidence" value="ECO:0007669"/>
    <property type="project" value="InterPro"/>
</dbReference>
<dbReference type="Pfam" id="PF00175">
    <property type="entry name" value="NAD_binding_1"/>
    <property type="match status" value="1"/>
</dbReference>
<dbReference type="InterPro" id="IPR017938">
    <property type="entry name" value="Riboflavin_synthase-like_b-brl"/>
</dbReference>
<dbReference type="PRINTS" id="PR00410">
    <property type="entry name" value="PHEHYDRXLASE"/>
</dbReference>
<dbReference type="Gene3D" id="3.10.20.30">
    <property type="match status" value="1"/>
</dbReference>
<dbReference type="STRING" id="489703.SAMN04488038_113166"/>
<dbReference type="OrthoDB" id="9796486at2"/>
<dbReference type="InterPro" id="IPR017927">
    <property type="entry name" value="FAD-bd_FR_type"/>
</dbReference>
<dbReference type="InterPro" id="IPR001709">
    <property type="entry name" value="Flavoprot_Pyr_Nucl_cyt_Rdtase"/>
</dbReference>
<dbReference type="InterPro" id="IPR036010">
    <property type="entry name" value="2Fe-2S_ferredoxin-like_sf"/>
</dbReference>
<organism evidence="3 4">
    <name type="scientific">Solimonas aquatica</name>
    <dbReference type="NCBI Taxonomy" id="489703"/>
    <lineage>
        <taxon>Bacteria</taxon>
        <taxon>Pseudomonadati</taxon>
        <taxon>Pseudomonadota</taxon>
        <taxon>Gammaproteobacteria</taxon>
        <taxon>Nevskiales</taxon>
        <taxon>Nevskiaceae</taxon>
        <taxon>Solimonas</taxon>
    </lineage>
</organism>
<dbReference type="EMBL" id="FOFS01000013">
    <property type="protein sequence ID" value="SER00114.1"/>
    <property type="molecule type" value="Genomic_DNA"/>
</dbReference>
<evidence type="ECO:0000313" key="3">
    <source>
        <dbReference type="EMBL" id="SER00114.1"/>
    </source>
</evidence>
<dbReference type="PROSITE" id="PS51384">
    <property type="entry name" value="FAD_FR"/>
    <property type="match status" value="1"/>
</dbReference>
<dbReference type="SUPFAM" id="SSF52343">
    <property type="entry name" value="Ferredoxin reductase-like, C-terminal NADP-linked domain"/>
    <property type="match status" value="1"/>
</dbReference>
<dbReference type="PRINTS" id="PR00371">
    <property type="entry name" value="FPNCR"/>
</dbReference>
<feature type="domain" description="FAD-binding FR-type" evidence="2">
    <location>
        <begin position="41"/>
        <end position="143"/>
    </location>
</feature>
<dbReference type="PANTHER" id="PTHR47354:SF3">
    <property type="entry name" value="OXIDOREDUCTASE-RELATED"/>
    <property type="match status" value="1"/>
</dbReference>
<comment type="cofactor">
    <cofactor evidence="1">
        <name>[2Fe-2S] cluster</name>
        <dbReference type="ChEBI" id="CHEBI:190135"/>
    </cofactor>
</comment>
<gene>
    <name evidence="3" type="ORF">SAMN04488038_113166</name>
</gene>
<protein>
    <submittedName>
        <fullName evidence="3">Ferredoxin-NADP reductase</fullName>
    </submittedName>
</protein>
<name>A0A1H9KLU1_9GAMM</name>
<dbReference type="InterPro" id="IPR012675">
    <property type="entry name" value="Beta-grasp_dom_sf"/>
</dbReference>
<dbReference type="InterPro" id="IPR050415">
    <property type="entry name" value="MRET"/>
</dbReference>
<dbReference type="CDD" id="cd06216">
    <property type="entry name" value="FNR_iron_sulfur_binding_2"/>
    <property type="match status" value="1"/>
</dbReference>
<dbReference type="Gene3D" id="2.40.30.10">
    <property type="entry name" value="Translation factors"/>
    <property type="match status" value="1"/>
</dbReference>
<dbReference type="PANTHER" id="PTHR47354">
    <property type="entry name" value="NADH OXIDOREDUCTASE HCR"/>
    <property type="match status" value="1"/>
</dbReference>
<dbReference type="SUPFAM" id="SSF63380">
    <property type="entry name" value="Riboflavin synthase domain-like"/>
    <property type="match status" value="1"/>
</dbReference>
<sequence length="365" mass="39346">MSSVLTAPRTSAFWRAGWLHPLNDRHALEEMLAGIDPLLSLGTVKARLVARQAETASCCSLRFKPNRWWRGFVAGQHLRLSVEIKGVRCERAYSLSTAPQADGCIEITVQRQAGGKVSSYLHDELPLGAVVELSQASGDFTPPTTLPAAGLLLIAAGSGITPMRGLLQTLHARGVAAPGSICLIQVCRSQQDCIYGQELDTLAAQWPALRLIRWYSAQQSRPEAAQLLALAPDHAQRLSYLCGPAGFMRNVESYWQSLPDAAPLHLERFGAAPLELAPDAPAVQVQLQRSGAGFASRRGAALLTEAERAGLAPAYGCRIGICRSCQCRKRSGTVQDLVTGTVSSEPNEWIRLCVSSAQSDLELDL</sequence>
<evidence type="ECO:0000259" key="2">
    <source>
        <dbReference type="PROSITE" id="PS51384"/>
    </source>
</evidence>
<dbReference type="Proteomes" id="UP000199233">
    <property type="component" value="Unassembled WGS sequence"/>
</dbReference>
<accession>A0A1H9KLU1</accession>
<dbReference type="InterPro" id="IPR001041">
    <property type="entry name" value="2Fe-2S_ferredoxin-type"/>
</dbReference>
<dbReference type="InterPro" id="IPR008333">
    <property type="entry name" value="Cbr1-like_FAD-bd_dom"/>
</dbReference>
<proteinExistence type="predicted"/>
<keyword evidence="4" id="KW-1185">Reference proteome</keyword>
<dbReference type="Pfam" id="PF00970">
    <property type="entry name" value="FAD_binding_6"/>
    <property type="match status" value="1"/>
</dbReference>
<dbReference type="CDD" id="cd00207">
    <property type="entry name" value="fer2"/>
    <property type="match status" value="1"/>
</dbReference>
<dbReference type="Pfam" id="PF00111">
    <property type="entry name" value="Fer2"/>
    <property type="match status" value="1"/>
</dbReference>
<reference evidence="3 4" key="1">
    <citation type="submission" date="2016-10" db="EMBL/GenBank/DDBJ databases">
        <authorList>
            <person name="de Groot N.N."/>
        </authorList>
    </citation>
    <scope>NUCLEOTIDE SEQUENCE [LARGE SCALE GENOMIC DNA]</scope>
    <source>
        <strain evidence="3 4">DSM 25927</strain>
    </source>
</reference>
<evidence type="ECO:0000313" key="4">
    <source>
        <dbReference type="Proteomes" id="UP000199233"/>
    </source>
</evidence>